<feature type="transmembrane region" description="Helical" evidence="1">
    <location>
        <begin position="50"/>
        <end position="83"/>
    </location>
</feature>
<evidence type="ECO:0000256" key="1">
    <source>
        <dbReference type="SAM" id="Phobius"/>
    </source>
</evidence>
<evidence type="ECO:0000313" key="3">
    <source>
        <dbReference type="Proteomes" id="UP000253075"/>
    </source>
</evidence>
<proteinExistence type="predicted"/>
<evidence type="ECO:0000313" key="2">
    <source>
        <dbReference type="EMBL" id="RCF44340.1"/>
    </source>
</evidence>
<dbReference type="AlphaFoldDB" id="A0ABD7G286"/>
<reference evidence="2 3" key="1">
    <citation type="journal article" date="2018" name="PLoS ONE">
        <title>Phenotypic characterization and whole genome analysis of extended-spectrum beta-lactamase-producing bacteria isolated from dogs in Germany.</title>
        <authorList>
            <person name="Boehmer T."/>
            <person name="Vogler A.J."/>
            <person name="Thomas A."/>
            <person name="Sauer S."/>
            <person name="Hergenroether M."/>
            <person name="Straubinger R.K."/>
            <person name="Birdsell D."/>
            <person name="Keim P."/>
            <person name="Sahl J.W."/>
            <person name="Williamson C.H."/>
            <person name="Riehm J.M."/>
        </authorList>
    </citation>
    <scope>NUCLEOTIDE SEQUENCE [LARGE SCALE GENOMIC DNA]</scope>
    <source>
        <strain evidence="2 3">AFG_SD03_1510_Ahy_093</strain>
    </source>
</reference>
<name>A0ABD7G286_AERHY</name>
<comment type="caution">
    <text evidence="2">The sequence shown here is derived from an EMBL/GenBank/DDBJ whole genome shotgun (WGS) entry which is preliminary data.</text>
</comment>
<keyword evidence="1" id="KW-0812">Transmembrane</keyword>
<dbReference type="EMBL" id="PUTQ01000037">
    <property type="protein sequence ID" value="RCF44340.1"/>
    <property type="molecule type" value="Genomic_DNA"/>
</dbReference>
<protein>
    <submittedName>
        <fullName evidence="2">Uncharacterized protein</fullName>
    </submittedName>
</protein>
<sequence length="105" mass="12479">MCHVKNIFMMLIVTIGLMAIQDTKFGWLLVCYPVTLWGWPLLSFMAGHPIRFYLLIFLFLPSLFLCWQIVLSMLFSILVIWVYKKKDTLPPRPKSGIVIKNYYFW</sequence>
<accession>A0ABD7G286</accession>
<dbReference type="Proteomes" id="UP000253075">
    <property type="component" value="Unassembled WGS sequence"/>
</dbReference>
<keyword evidence="1" id="KW-0472">Membrane</keyword>
<organism evidence="2 3">
    <name type="scientific">Aeromonas hydrophila</name>
    <dbReference type="NCBI Taxonomy" id="644"/>
    <lineage>
        <taxon>Bacteria</taxon>
        <taxon>Pseudomonadati</taxon>
        <taxon>Pseudomonadota</taxon>
        <taxon>Gammaproteobacteria</taxon>
        <taxon>Aeromonadales</taxon>
        <taxon>Aeromonadaceae</taxon>
        <taxon>Aeromonas</taxon>
    </lineage>
</organism>
<reference evidence="3" key="2">
    <citation type="submission" date="2018-02" db="EMBL/GenBank/DDBJ databases">
        <title>Phenotypic characterization and whole genome analysis of multidrug-resistant, extended-spectrum beta-lactamase-producing bacteria isolated from dogs in Germany.</title>
        <authorList>
            <person name="Williamson C."/>
        </authorList>
    </citation>
    <scope>NUCLEOTIDE SEQUENCE [LARGE SCALE GENOMIC DNA]</scope>
    <source>
        <strain evidence="3">AFG_SD03_1510_Ahy_093</strain>
    </source>
</reference>
<gene>
    <name evidence="2" type="ORF">C6C11_20415</name>
</gene>
<keyword evidence="1" id="KW-1133">Transmembrane helix</keyword>